<evidence type="ECO:0000256" key="5">
    <source>
        <dbReference type="ARBA" id="ARBA00023124"/>
    </source>
</evidence>
<dbReference type="PANTHER" id="PTHR13604">
    <property type="entry name" value="DC12-RELATED"/>
    <property type="match status" value="1"/>
</dbReference>
<gene>
    <name evidence="9" type="primary">yoqW</name>
    <name evidence="9" type="ORF">NSPWAT_1017</name>
</gene>
<dbReference type="InterPro" id="IPR036590">
    <property type="entry name" value="SRAP-like"/>
</dbReference>
<keyword evidence="10" id="KW-1185">Reference proteome</keyword>
<name>A0ABN8VXG1_9BACT</name>
<dbReference type="PANTHER" id="PTHR13604:SF0">
    <property type="entry name" value="ABASIC SITE PROCESSING PROTEIN HMCES"/>
    <property type="match status" value="1"/>
</dbReference>
<keyword evidence="7" id="KW-0456">Lyase</keyword>
<dbReference type="Proteomes" id="UP001157733">
    <property type="component" value="Chromosome"/>
</dbReference>
<evidence type="ECO:0000256" key="7">
    <source>
        <dbReference type="ARBA" id="ARBA00023239"/>
    </source>
</evidence>
<evidence type="ECO:0000256" key="3">
    <source>
        <dbReference type="ARBA" id="ARBA00022763"/>
    </source>
</evidence>
<keyword evidence="5" id="KW-0190">Covalent protein-DNA linkage</keyword>
<protein>
    <recommendedName>
        <fullName evidence="8">Abasic site processing protein</fullName>
        <ecNumber evidence="8">3.4.-.-</ecNumber>
    </recommendedName>
</protein>
<dbReference type="EMBL" id="OX336137">
    <property type="protein sequence ID" value="CAI2717876.1"/>
    <property type="molecule type" value="Genomic_DNA"/>
</dbReference>
<evidence type="ECO:0000256" key="1">
    <source>
        <dbReference type="ARBA" id="ARBA00008136"/>
    </source>
</evidence>
<evidence type="ECO:0000256" key="2">
    <source>
        <dbReference type="ARBA" id="ARBA00022670"/>
    </source>
</evidence>
<dbReference type="EC" id="3.4.-.-" evidence="8"/>
<dbReference type="RefSeq" id="WP_282010793.1">
    <property type="nucleotide sequence ID" value="NZ_OX336137.1"/>
</dbReference>
<dbReference type="SUPFAM" id="SSF143081">
    <property type="entry name" value="BB1717-like"/>
    <property type="match status" value="1"/>
</dbReference>
<keyword evidence="6" id="KW-0238">DNA-binding</keyword>
<keyword evidence="4 8" id="KW-0378">Hydrolase</keyword>
<keyword evidence="3" id="KW-0227">DNA damage</keyword>
<evidence type="ECO:0000313" key="9">
    <source>
        <dbReference type="EMBL" id="CAI2717876.1"/>
    </source>
</evidence>
<organism evidence="9 10">
    <name type="scientific">Nitrospina watsonii</name>
    <dbReference type="NCBI Taxonomy" id="1323948"/>
    <lineage>
        <taxon>Bacteria</taxon>
        <taxon>Pseudomonadati</taxon>
        <taxon>Nitrospinota/Tectimicrobiota group</taxon>
        <taxon>Nitrospinota</taxon>
        <taxon>Nitrospinia</taxon>
        <taxon>Nitrospinales</taxon>
        <taxon>Nitrospinaceae</taxon>
        <taxon>Nitrospina</taxon>
    </lineage>
</organism>
<dbReference type="InterPro" id="IPR003738">
    <property type="entry name" value="SRAP"/>
</dbReference>
<sequence>MCGRYSLTKPLKTIQHHFAALPVGLFHEPRYNIAPSQTLPVVVNNGSERTLRPMRWGLLPAWAKDEKLGHKLINARAETVHEKPSFKASFRQHRCLVPTDGFYEWKQDDNGKTPHRIFMEDGALFAFAGLWSAWRGPAGPIETFTILTTEANRPLQSLHHRMPVILMPEDYSGWLDPAATSPSLKALMQPLAGDKLTFHAISKTVNSPKNDLPDCQQPLHD</sequence>
<evidence type="ECO:0000256" key="4">
    <source>
        <dbReference type="ARBA" id="ARBA00022801"/>
    </source>
</evidence>
<dbReference type="Gene3D" id="3.90.1680.10">
    <property type="entry name" value="SOS response associated peptidase-like"/>
    <property type="match status" value="1"/>
</dbReference>
<evidence type="ECO:0000256" key="8">
    <source>
        <dbReference type="RuleBase" id="RU364100"/>
    </source>
</evidence>
<dbReference type="Pfam" id="PF02586">
    <property type="entry name" value="SRAP"/>
    <property type="match status" value="1"/>
</dbReference>
<keyword evidence="2 8" id="KW-0645">Protease</keyword>
<dbReference type="GO" id="GO:0016787">
    <property type="term" value="F:hydrolase activity"/>
    <property type="evidence" value="ECO:0007669"/>
    <property type="project" value="UniProtKB-KW"/>
</dbReference>
<evidence type="ECO:0000313" key="10">
    <source>
        <dbReference type="Proteomes" id="UP001157733"/>
    </source>
</evidence>
<evidence type="ECO:0000256" key="6">
    <source>
        <dbReference type="ARBA" id="ARBA00023125"/>
    </source>
</evidence>
<proteinExistence type="inferred from homology"/>
<accession>A0ABN8VXG1</accession>
<comment type="similarity">
    <text evidence="1 8">Belongs to the SOS response-associated peptidase family.</text>
</comment>
<reference evidence="9 10" key="1">
    <citation type="submission" date="2022-09" db="EMBL/GenBank/DDBJ databases">
        <authorList>
            <person name="Kop L."/>
        </authorList>
    </citation>
    <scope>NUCLEOTIDE SEQUENCE [LARGE SCALE GENOMIC DNA]</scope>
    <source>
        <strain evidence="9 10">347</strain>
    </source>
</reference>